<dbReference type="GO" id="GO:0044877">
    <property type="term" value="F:protein-containing complex binding"/>
    <property type="evidence" value="ECO:0007669"/>
    <property type="project" value="TreeGrafter"/>
</dbReference>
<evidence type="ECO:0000313" key="15">
    <source>
        <dbReference type="EMBL" id="KAJ0406655.1"/>
    </source>
</evidence>
<dbReference type="PANTHER" id="PTHR21650:SF2">
    <property type="entry name" value="KINETOCHORE PROTEIN NUF2"/>
    <property type="match status" value="1"/>
</dbReference>
<evidence type="ECO:0008006" key="17">
    <source>
        <dbReference type="Google" id="ProtNLM"/>
    </source>
</evidence>
<evidence type="ECO:0000256" key="12">
    <source>
        <dbReference type="SAM" id="Coils"/>
    </source>
</evidence>
<proteinExistence type="inferred from homology"/>
<evidence type="ECO:0000256" key="11">
    <source>
        <dbReference type="ARBA" id="ARBA00023328"/>
    </source>
</evidence>
<feature type="domain" description="Kinetochore protein Nuf2 N-terminal" evidence="13">
    <location>
        <begin position="25"/>
        <end position="161"/>
    </location>
</feature>
<accession>A0AAD5M6R3</accession>
<dbReference type="InterPro" id="IPR041112">
    <property type="entry name" value="Nuf2_DHR10-like"/>
</dbReference>
<dbReference type="Pfam" id="PF03800">
    <property type="entry name" value="Nuf2"/>
    <property type="match status" value="1"/>
</dbReference>
<dbReference type="GO" id="GO:0031262">
    <property type="term" value="C:Ndc80 complex"/>
    <property type="evidence" value="ECO:0007669"/>
    <property type="project" value="InterPro"/>
</dbReference>
<feature type="domain" description="Nuf2 DHR10-like" evidence="14">
    <location>
        <begin position="276"/>
        <end position="389"/>
    </location>
</feature>
<evidence type="ECO:0000259" key="14">
    <source>
        <dbReference type="Pfam" id="PF18595"/>
    </source>
</evidence>
<dbReference type="GO" id="GO:0007052">
    <property type="term" value="P:mitotic spindle organization"/>
    <property type="evidence" value="ECO:0007669"/>
    <property type="project" value="TreeGrafter"/>
</dbReference>
<gene>
    <name evidence="15" type="ORF">P43SY_009766</name>
</gene>
<evidence type="ECO:0000256" key="3">
    <source>
        <dbReference type="ARBA" id="ARBA00005498"/>
    </source>
</evidence>
<evidence type="ECO:0000256" key="10">
    <source>
        <dbReference type="ARBA" id="ARBA00023306"/>
    </source>
</evidence>
<evidence type="ECO:0000259" key="13">
    <source>
        <dbReference type="Pfam" id="PF03800"/>
    </source>
</evidence>
<dbReference type="Proteomes" id="UP001209570">
    <property type="component" value="Unassembled WGS sequence"/>
</dbReference>
<comment type="similarity">
    <text evidence="3">Belongs to the NUF2 family.</text>
</comment>
<keyword evidence="8 12" id="KW-0175">Coiled coil</keyword>
<dbReference type="GO" id="GO:0045132">
    <property type="term" value="P:meiotic chromosome segregation"/>
    <property type="evidence" value="ECO:0007669"/>
    <property type="project" value="TreeGrafter"/>
</dbReference>
<dbReference type="GO" id="GO:0005634">
    <property type="term" value="C:nucleus"/>
    <property type="evidence" value="ECO:0007669"/>
    <property type="project" value="UniProtKB-SubCell"/>
</dbReference>
<protein>
    <recommendedName>
        <fullName evidence="17">Kinetochore protein NUF2</fullName>
    </recommendedName>
</protein>
<evidence type="ECO:0000256" key="6">
    <source>
        <dbReference type="ARBA" id="ARBA00022776"/>
    </source>
</evidence>
<dbReference type="GO" id="GO:0051301">
    <property type="term" value="P:cell division"/>
    <property type="evidence" value="ECO:0007669"/>
    <property type="project" value="UniProtKB-KW"/>
</dbReference>
<evidence type="ECO:0000256" key="4">
    <source>
        <dbReference type="ARBA" id="ARBA00022454"/>
    </source>
</evidence>
<organism evidence="15 16">
    <name type="scientific">Pythium insidiosum</name>
    <name type="common">Pythiosis disease agent</name>
    <dbReference type="NCBI Taxonomy" id="114742"/>
    <lineage>
        <taxon>Eukaryota</taxon>
        <taxon>Sar</taxon>
        <taxon>Stramenopiles</taxon>
        <taxon>Oomycota</taxon>
        <taxon>Peronosporomycetes</taxon>
        <taxon>Pythiales</taxon>
        <taxon>Pythiaceae</taxon>
        <taxon>Pythium</taxon>
    </lineage>
</organism>
<sequence length="464" mass="53270">MLSKNSAAMASASGAASAGAPPQVYSFPLLKPAELIACIREMQIPVSEDELRNCDVAAIRKVLEVFIETTMGVSREEMNQPQFAGLSVLSYPELHEDSIPELTFFRQASKLMQACGIYDFSMKDVLTPNPKRVRRQLSALINFAKFRDERVAAFAELTKETDVLLKQKATLQDENEALQRQLQELLSEQAAEEPAIRQITDENAALEGEINVLNKRQAVMRHENNELKTKYQELKDEMSSLQFNVLEADRQISELQGKIVNSPDRVKAEISSIALSLEDAKEEMNAMERRLRELQMYSDTFARTEKDMLKTIDLMDEIEGDMKKCKDAKEQVKLQRKEIDDNRRQALEIISQRKRLEKLVEQKREQFERYKDEAKLKDEAAEHALHAAQDELAQLETTHQDARQRIASTRDAARDVERRMREDELRFQAELYELQQMYSRLNLAAQMYNTQLTEALRAATSDTS</sequence>
<keyword evidence="10" id="KW-0131">Cell cycle</keyword>
<dbReference type="GO" id="GO:0051383">
    <property type="term" value="P:kinetochore organization"/>
    <property type="evidence" value="ECO:0007669"/>
    <property type="project" value="TreeGrafter"/>
</dbReference>
<evidence type="ECO:0000256" key="8">
    <source>
        <dbReference type="ARBA" id="ARBA00023054"/>
    </source>
</evidence>
<comment type="subcellular location">
    <subcellularLocation>
        <location evidence="2">Chromosome</location>
        <location evidence="2">Centromere</location>
        <location evidence="2">Kinetochore</location>
    </subcellularLocation>
    <subcellularLocation>
        <location evidence="1">Nucleus</location>
    </subcellularLocation>
</comment>
<evidence type="ECO:0000256" key="7">
    <source>
        <dbReference type="ARBA" id="ARBA00022838"/>
    </source>
</evidence>
<keyword evidence="4" id="KW-0158">Chromosome</keyword>
<dbReference type="Gene3D" id="1.10.418.60">
    <property type="entry name" value="Ncd80 complex, Nuf2 subunit"/>
    <property type="match status" value="1"/>
</dbReference>
<evidence type="ECO:0000313" key="16">
    <source>
        <dbReference type="Proteomes" id="UP001209570"/>
    </source>
</evidence>
<keyword evidence="6" id="KW-0498">Mitosis</keyword>
<evidence type="ECO:0000256" key="5">
    <source>
        <dbReference type="ARBA" id="ARBA00022618"/>
    </source>
</evidence>
<keyword evidence="7" id="KW-0995">Kinetochore</keyword>
<keyword evidence="16" id="KW-1185">Reference proteome</keyword>
<dbReference type="Pfam" id="PF18595">
    <property type="entry name" value="Nuf2_DHR10-like"/>
    <property type="match status" value="1"/>
</dbReference>
<evidence type="ECO:0000256" key="1">
    <source>
        <dbReference type="ARBA" id="ARBA00004123"/>
    </source>
</evidence>
<comment type="caution">
    <text evidence="15">The sequence shown here is derived from an EMBL/GenBank/DDBJ whole genome shotgun (WGS) entry which is preliminary data.</text>
</comment>
<dbReference type="InterPro" id="IPR038275">
    <property type="entry name" value="Nuf2_N_sf"/>
</dbReference>
<evidence type="ECO:0000256" key="9">
    <source>
        <dbReference type="ARBA" id="ARBA00023242"/>
    </source>
</evidence>
<keyword evidence="5" id="KW-0132">Cell division</keyword>
<dbReference type="EMBL" id="JAKCXM010000030">
    <property type="protein sequence ID" value="KAJ0406655.1"/>
    <property type="molecule type" value="Genomic_DNA"/>
</dbReference>
<dbReference type="AlphaFoldDB" id="A0AAD5M6R3"/>
<dbReference type="PANTHER" id="PTHR21650">
    <property type="entry name" value="MEMBRALIN/KINETOCHORE PROTEIN NUF2"/>
    <property type="match status" value="1"/>
</dbReference>
<reference evidence="15" key="1">
    <citation type="submission" date="2021-12" db="EMBL/GenBank/DDBJ databases">
        <title>Prjna785345.</title>
        <authorList>
            <person name="Rujirawat T."/>
            <person name="Krajaejun T."/>
        </authorList>
    </citation>
    <scope>NUCLEOTIDE SEQUENCE</scope>
    <source>
        <strain evidence="15">Pi057C3</strain>
    </source>
</reference>
<keyword evidence="9" id="KW-0539">Nucleus</keyword>
<evidence type="ECO:0000256" key="2">
    <source>
        <dbReference type="ARBA" id="ARBA00004629"/>
    </source>
</evidence>
<feature type="coiled-coil region" evidence="12">
    <location>
        <begin position="154"/>
        <end position="419"/>
    </location>
</feature>
<dbReference type="InterPro" id="IPR005549">
    <property type="entry name" value="Kinetochore_Nuf2_N"/>
</dbReference>
<name>A0AAD5M6R3_PYTIN</name>
<dbReference type="GO" id="GO:0051315">
    <property type="term" value="P:attachment of mitotic spindle microtubules to kinetochore"/>
    <property type="evidence" value="ECO:0007669"/>
    <property type="project" value="TreeGrafter"/>
</dbReference>
<keyword evidence="11" id="KW-0137">Centromere</keyword>